<feature type="signal peptide" evidence="8">
    <location>
        <begin position="1"/>
        <end position="22"/>
    </location>
</feature>
<evidence type="ECO:0000256" key="5">
    <source>
        <dbReference type="ARBA" id="ARBA00023136"/>
    </source>
</evidence>
<reference evidence="10" key="1">
    <citation type="submission" date="2022-11" db="EMBL/GenBank/DDBJ databases">
        <title>High-quality draft genome sequence of Galbibacter sp. strain CMA-7.</title>
        <authorList>
            <person name="Wei L."/>
            <person name="Dong C."/>
            <person name="Shao Z."/>
        </authorList>
    </citation>
    <scope>NUCLEOTIDE SEQUENCE</scope>
    <source>
        <strain evidence="10">CMA-7</strain>
    </source>
</reference>
<feature type="domain" description="POTRA" evidence="9">
    <location>
        <begin position="368"/>
        <end position="444"/>
    </location>
</feature>
<evidence type="ECO:0000256" key="3">
    <source>
        <dbReference type="ARBA" id="ARBA00022692"/>
    </source>
</evidence>
<dbReference type="PANTHER" id="PTHR12815">
    <property type="entry name" value="SORTING AND ASSEMBLY MACHINERY SAMM50 PROTEIN FAMILY MEMBER"/>
    <property type="match status" value="1"/>
</dbReference>
<keyword evidence="6" id="KW-0998">Cell outer membrane</keyword>
<sequence>MWKRYLGVFILLLLTFTKYATAQETTIDKGKKYILGGIEVTGVKSFNKQTVITYTGLRNGQEITVPGEQISKVISKLWGLNLFSDINIYKTKVEGNKIFLELNVTELPTLSDVKVTGIKKKKVEDIVKDADLKKGKKVTEGFIANTKNYLLNKYKKEGYYNTKVNINTIPDTTETNAVRMVVAIDRGEKVKVKDIVFEGNEKLSDNKLKKAMKNTKEKFFGRFWKKSKFIPEDFKTDLTSIVDKYKENGYRDARITSDSIIFNDDNTLDINIKLQEGERYYFGDIDFVGNTAYSDEFLGRILGLKKGDVYNGVLFDKRIADNTKPDGRDITNQYQNNGYLFSQINPVEVSAKNDTIDFEIRIIEGKLAYFENVTVSGNDKTNDHVIYRQLRTKPGQLYSKDNVVRTIRELGQLGYFDPESINPQIKDANPEAGTVGIDYGVVEKGSSQIELQGGYGGGGFIGTLGLSFNNFSIRNILNGEAYKPVPMGDGQRLSLRLQASRYFQTYSFSFMEPWLGGRKPVQFSTSISRTLQFRYNPRTGDADKDARFVITGATVGLAKRLQWPDDYFQLSHALSFQHYNLQNYYTSLFTFGNGYSNNLAYTIALSRNNTSVNPIFPMAGSEWNISLKLSPPYSLFNNIDYANLGDDPEYQTINAQNEVVPDQAKIDQEKYKWLEFYKVKFSGNWYTNLVAKLVLKTGVEFGFLGAYNDDRGVIPFERFFLGGDGLGNYTLDGRENIALRGYPNQSLSGQDGSTVYNKFSLELRYPITLKPTASIYGLTFVEGGSAYDNFNTYNPFNLKRSAGVGVRIFMPAFGLLGIDFGYGFDPIPGEIEPSGWQTHFIIGQQF</sequence>
<protein>
    <recommendedName>
        <fullName evidence="7">Outer membrane protein assembly factor BamA</fullName>
    </recommendedName>
</protein>
<comment type="caution">
    <text evidence="10">The sequence shown here is derived from an EMBL/GenBank/DDBJ whole genome shotgun (WGS) entry which is preliminary data.</text>
</comment>
<dbReference type="Proteomes" id="UP001153642">
    <property type="component" value="Unassembled WGS sequence"/>
</dbReference>
<keyword evidence="3" id="KW-0812">Transmembrane</keyword>
<feature type="domain" description="POTRA" evidence="9">
    <location>
        <begin position="190"/>
        <end position="277"/>
    </location>
</feature>
<evidence type="ECO:0000256" key="8">
    <source>
        <dbReference type="SAM" id="SignalP"/>
    </source>
</evidence>
<dbReference type="PIRSF" id="PIRSF006076">
    <property type="entry name" value="OM_assembly_OMP85"/>
    <property type="match status" value="1"/>
</dbReference>
<evidence type="ECO:0000256" key="7">
    <source>
        <dbReference type="NCBIfam" id="TIGR03303"/>
    </source>
</evidence>
<dbReference type="InterPro" id="IPR023707">
    <property type="entry name" value="OM_assembly_BamA"/>
</dbReference>
<dbReference type="EMBL" id="JAPMUA010000003">
    <property type="protein sequence ID" value="MDG3586478.1"/>
    <property type="molecule type" value="Genomic_DNA"/>
</dbReference>
<dbReference type="PANTHER" id="PTHR12815:SF47">
    <property type="entry name" value="TRANSLOCATION AND ASSEMBLY MODULE SUBUNIT TAMA"/>
    <property type="match status" value="1"/>
</dbReference>
<evidence type="ECO:0000256" key="6">
    <source>
        <dbReference type="ARBA" id="ARBA00023237"/>
    </source>
</evidence>
<dbReference type="Pfam" id="PF07244">
    <property type="entry name" value="POTRA"/>
    <property type="match status" value="4"/>
</dbReference>
<dbReference type="NCBIfam" id="TIGR03303">
    <property type="entry name" value="OM_YaeT"/>
    <property type="match status" value="1"/>
</dbReference>
<gene>
    <name evidence="10" type="primary">bamA</name>
    <name evidence="10" type="ORF">OSR52_11415</name>
</gene>
<keyword evidence="11" id="KW-1185">Reference proteome</keyword>
<comment type="subcellular location">
    <subcellularLocation>
        <location evidence="1">Membrane</location>
    </subcellularLocation>
</comment>
<evidence type="ECO:0000259" key="9">
    <source>
        <dbReference type="PROSITE" id="PS51779"/>
    </source>
</evidence>
<keyword evidence="2" id="KW-1134">Transmembrane beta strand</keyword>
<feature type="chain" id="PRO_5045840834" description="Outer membrane protein assembly factor BamA" evidence="8">
    <location>
        <begin position="23"/>
        <end position="846"/>
    </location>
</feature>
<evidence type="ECO:0000313" key="10">
    <source>
        <dbReference type="EMBL" id="MDG3586478.1"/>
    </source>
</evidence>
<accession>A0ABT6FT82</accession>
<dbReference type="RefSeq" id="WP_277900208.1">
    <property type="nucleotide sequence ID" value="NZ_JAPMUA010000003.1"/>
</dbReference>
<dbReference type="Gene3D" id="2.40.160.50">
    <property type="entry name" value="membrane protein fhac: a member of the omp85/tpsb transporter family"/>
    <property type="match status" value="1"/>
</dbReference>
<evidence type="ECO:0000313" key="11">
    <source>
        <dbReference type="Proteomes" id="UP001153642"/>
    </source>
</evidence>
<dbReference type="InterPro" id="IPR039910">
    <property type="entry name" value="D15-like"/>
</dbReference>
<name>A0ABT6FT82_9FLAO</name>
<keyword evidence="4 8" id="KW-0732">Signal</keyword>
<keyword evidence="5" id="KW-0472">Membrane</keyword>
<dbReference type="InterPro" id="IPR010827">
    <property type="entry name" value="BamA/TamA_POTRA"/>
</dbReference>
<evidence type="ECO:0000256" key="1">
    <source>
        <dbReference type="ARBA" id="ARBA00004370"/>
    </source>
</evidence>
<feature type="domain" description="POTRA" evidence="9">
    <location>
        <begin position="280"/>
        <end position="365"/>
    </location>
</feature>
<organism evidence="10 11">
    <name type="scientific">Galbibacter pacificus</name>
    <dbReference type="NCBI Taxonomy" id="2996052"/>
    <lineage>
        <taxon>Bacteria</taxon>
        <taxon>Pseudomonadati</taxon>
        <taxon>Bacteroidota</taxon>
        <taxon>Flavobacteriia</taxon>
        <taxon>Flavobacteriales</taxon>
        <taxon>Flavobacteriaceae</taxon>
        <taxon>Galbibacter</taxon>
    </lineage>
</organism>
<dbReference type="Gene3D" id="3.10.20.310">
    <property type="entry name" value="membrane protein fhac"/>
    <property type="match status" value="5"/>
</dbReference>
<dbReference type="PROSITE" id="PS51779">
    <property type="entry name" value="POTRA"/>
    <property type="match status" value="3"/>
</dbReference>
<evidence type="ECO:0000256" key="4">
    <source>
        <dbReference type="ARBA" id="ARBA00022729"/>
    </source>
</evidence>
<dbReference type="InterPro" id="IPR034746">
    <property type="entry name" value="POTRA"/>
</dbReference>
<evidence type="ECO:0000256" key="2">
    <source>
        <dbReference type="ARBA" id="ARBA00022452"/>
    </source>
</evidence>
<proteinExistence type="predicted"/>